<accession>A0A6M3XHI7</accession>
<proteinExistence type="predicted"/>
<dbReference type="AlphaFoldDB" id="A0A6M3XHI7"/>
<sequence>MKEYIQELGLSTADIVAITPQVIADTIEEIARYKRVFGQFYKKNTDLMTSGGKAMEFPRKGSGITAIFSTATSGVTLSASSMSYSAVTITVGKGGVGLAINGEAIRQANRDVLADAIQEAGDVWADTLDLLALETMFPSVTASATASTVTSIAACSLPIGFKSIIGTAGSLIIASPISSSLVFPLAGATITMWYIPTTVAGQAIGCKQLAGQATSFTARDILNLRGYIIGKTMSPSVILMHPDRLTEILYDATVKFLEKSAYEGQGPVYTGELGKIWGLNVIVSNKVPKYGIISIDPRYLGYEVWRKDMKMVRDDYTGMNQDELRFWGFAELNYGITNAAAYGALAMGVGTYSFAVLTTN</sequence>
<dbReference type="EMBL" id="MT144683">
    <property type="protein sequence ID" value="QJH97340.1"/>
    <property type="molecule type" value="Genomic_DNA"/>
</dbReference>
<name>A0A6M3XHI7_9ZZZZ</name>
<gene>
    <name evidence="1" type="ORF">TM448B00993_0007</name>
</gene>
<dbReference type="Pfam" id="PF25209">
    <property type="entry name" value="Phage_capsid_4"/>
    <property type="match status" value="1"/>
</dbReference>
<dbReference type="SUPFAM" id="SSF56563">
    <property type="entry name" value="Major capsid protein gp5"/>
    <property type="match status" value="1"/>
</dbReference>
<protein>
    <submittedName>
        <fullName evidence="1">Putative capsid protein</fullName>
    </submittedName>
</protein>
<reference evidence="1" key="1">
    <citation type="submission" date="2020-03" db="EMBL/GenBank/DDBJ databases">
        <title>The deep terrestrial virosphere.</title>
        <authorList>
            <person name="Holmfeldt K."/>
            <person name="Nilsson E."/>
            <person name="Simone D."/>
            <person name="Lopez-Fernandez M."/>
            <person name="Wu X."/>
            <person name="de Brujin I."/>
            <person name="Lundin D."/>
            <person name="Andersson A."/>
            <person name="Bertilsson S."/>
            <person name="Dopson M."/>
        </authorList>
    </citation>
    <scope>NUCLEOTIDE SEQUENCE</scope>
    <source>
        <strain evidence="1">TM448B00993</strain>
    </source>
</reference>
<organism evidence="1">
    <name type="scientific">viral metagenome</name>
    <dbReference type="NCBI Taxonomy" id="1070528"/>
    <lineage>
        <taxon>unclassified sequences</taxon>
        <taxon>metagenomes</taxon>
        <taxon>organismal metagenomes</taxon>
    </lineage>
</organism>
<evidence type="ECO:0000313" key="1">
    <source>
        <dbReference type="EMBL" id="QJH97340.1"/>
    </source>
</evidence>